<proteinExistence type="predicted"/>
<gene>
    <name evidence="1" type="ORF">E7Z74_07490</name>
</gene>
<protein>
    <submittedName>
        <fullName evidence="1">Uncharacterized protein</fullName>
    </submittedName>
</protein>
<evidence type="ECO:0000313" key="1">
    <source>
        <dbReference type="EMBL" id="MBE6511089.1"/>
    </source>
</evidence>
<dbReference type="AlphaFoldDB" id="A0A8T3VU14"/>
<evidence type="ECO:0000313" key="2">
    <source>
        <dbReference type="Proteomes" id="UP000713479"/>
    </source>
</evidence>
<comment type="caution">
    <text evidence="1">The sequence shown here is derived from an EMBL/GenBank/DDBJ whole genome shotgun (WGS) entry which is preliminary data.</text>
</comment>
<dbReference type="Proteomes" id="UP000713479">
    <property type="component" value="Unassembled WGS sequence"/>
</dbReference>
<organism evidence="1 2">
    <name type="scientific">Methanobrevibacter millerae</name>
    <dbReference type="NCBI Taxonomy" id="230361"/>
    <lineage>
        <taxon>Archaea</taxon>
        <taxon>Methanobacteriati</taxon>
        <taxon>Methanobacteriota</taxon>
        <taxon>Methanomada group</taxon>
        <taxon>Methanobacteria</taxon>
        <taxon>Methanobacteriales</taxon>
        <taxon>Methanobacteriaceae</taxon>
        <taxon>Methanobrevibacter</taxon>
    </lineage>
</organism>
<name>A0A8T3VU14_9EURY</name>
<dbReference type="EMBL" id="SUTF01000008">
    <property type="protein sequence ID" value="MBE6511089.1"/>
    <property type="molecule type" value="Genomic_DNA"/>
</dbReference>
<accession>A0A8T3VU14</accession>
<sequence length="170" mass="18413">MKRKIMLILIALVTLCLAVSAVSAWEFSFGSSSSSSSSVSTDGDVATVDYKDGVLKINDKQFKIPNGYTQDDNLTATGENANMSSNPDAKLSRAVFDNGDKRIVVKYISAKGEITSYVAEMPNAQNKTINGHDGTLETYDDGRVRFSYVDGGKIIQIESPDEATVNEILK</sequence>
<reference evidence="1" key="1">
    <citation type="submission" date="2019-04" db="EMBL/GenBank/DDBJ databases">
        <title>Evolution of Biomass-Degrading Anaerobic Consortia Revealed by Metagenomics.</title>
        <authorList>
            <person name="Peng X."/>
        </authorList>
    </citation>
    <scope>NUCLEOTIDE SEQUENCE</scope>
    <source>
        <strain evidence="1">SIG13</strain>
    </source>
</reference>